<organism evidence="1 2">
    <name type="scientific">Dubosiella muris</name>
    <dbReference type="NCBI Taxonomy" id="3038133"/>
    <lineage>
        <taxon>Bacteria</taxon>
        <taxon>Bacillati</taxon>
        <taxon>Bacillota</taxon>
        <taxon>Erysipelotrichia</taxon>
        <taxon>Erysipelotrichales</taxon>
        <taxon>Erysipelotrichaceae</taxon>
        <taxon>Dubosiella</taxon>
    </lineage>
</organism>
<evidence type="ECO:0000313" key="1">
    <source>
        <dbReference type="EMBL" id="TGY66744.1"/>
    </source>
</evidence>
<protein>
    <submittedName>
        <fullName evidence="1">Uncharacterized protein</fullName>
    </submittedName>
</protein>
<sequence length="321" mass="37508">MEQAWRRKRPVGSKLEEAGFENKNGVWEKRVPIMAGDFELVVRVENEVPSFHVLDVAFGEEYIGYKVTDGEFALRMKEEIERVLKTIAQEAFEDVWLDNAQANRIAHRILEAYGDEPQFLFKNDEQTGVFRNPDNDKWYGIVLARKDKTTLLNVKLDKERVKTLLEREGYEPAYHMNKTYWISIRLDDTLPDIEIMERVGESHRLTQTSAKSWVIPSKPSVYDVEKAFRESDTITWHRKASMQKGDLVFIYLSAPIQKIRFACQVVEADEKAKRMKLRKIKRYDDEFPIERLKENGLLAVRSARHVPKALETLLLEKMGKT</sequence>
<keyword evidence="2" id="KW-1185">Reference proteome</keyword>
<dbReference type="EMBL" id="SRYG01000004">
    <property type="protein sequence ID" value="TGY66744.1"/>
    <property type="molecule type" value="Genomic_DNA"/>
</dbReference>
<dbReference type="Proteomes" id="UP000308836">
    <property type="component" value="Unassembled WGS sequence"/>
</dbReference>
<gene>
    <name evidence="1" type="ORF">E5336_02855</name>
</gene>
<proteinExistence type="predicted"/>
<comment type="caution">
    <text evidence="1">The sequence shown here is derived from an EMBL/GenBank/DDBJ whole genome shotgun (WGS) entry which is preliminary data.</text>
</comment>
<name>A0AC61R914_9FIRM</name>
<reference evidence="1" key="1">
    <citation type="submission" date="2019-04" db="EMBL/GenBank/DDBJ databases">
        <title>Microbes associate with the intestines of laboratory mice.</title>
        <authorList>
            <person name="Navarre W."/>
            <person name="Wong E."/>
            <person name="Huang K."/>
            <person name="Tropini C."/>
            <person name="Ng K."/>
            <person name="Yu B."/>
        </authorList>
    </citation>
    <scope>NUCLEOTIDE SEQUENCE</scope>
    <source>
        <strain evidence="1">NM09_H32</strain>
    </source>
</reference>
<accession>A0AC61R914</accession>
<evidence type="ECO:0000313" key="2">
    <source>
        <dbReference type="Proteomes" id="UP000308836"/>
    </source>
</evidence>